<keyword evidence="2" id="KW-1185">Reference proteome</keyword>
<dbReference type="EMBL" id="JAAVJS010000014">
    <property type="protein sequence ID" value="NJX16044.1"/>
    <property type="molecule type" value="Genomic_DNA"/>
</dbReference>
<dbReference type="InterPro" id="IPR011044">
    <property type="entry name" value="Quino_amine_DH_bsu"/>
</dbReference>
<evidence type="ECO:0000313" key="2">
    <source>
        <dbReference type="Proteomes" id="UP000760545"/>
    </source>
</evidence>
<organism evidence="1 2">
    <name type="scientific">Tamlana crocina</name>
    <dbReference type="NCBI Taxonomy" id="393006"/>
    <lineage>
        <taxon>Bacteria</taxon>
        <taxon>Pseudomonadati</taxon>
        <taxon>Bacteroidota</taxon>
        <taxon>Flavobacteriia</taxon>
        <taxon>Flavobacteriales</taxon>
        <taxon>Flavobacteriaceae</taxon>
        <taxon>Tamlana</taxon>
    </lineage>
</organism>
<evidence type="ECO:0000313" key="1">
    <source>
        <dbReference type="EMBL" id="NJX16044.1"/>
    </source>
</evidence>
<reference evidence="1 2" key="1">
    <citation type="submission" date="2020-03" db="EMBL/GenBank/DDBJ databases">
        <title>Tamlana sp. nov, isolated from XXX.</title>
        <authorList>
            <person name="Cao W.R."/>
        </authorList>
    </citation>
    <scope>NUCLEOTIDE SEQUENCE [LARGE SCALE GENOMIC DNA]</scope>
    <source>
        <strain evidence="1 2">HST1-43</strain>
    </source>
</reference>
<proteinExistence type="predicted"/>
<comment type="caution">
    <text evidence="1">The sequence shown here is derived from an EMBL/GenBank/DDBJ whole genome shotgun (WGS) entry which is preliminary data.</text>
</comment>
<gene>
    <name evidence="1" type="ORF">HC176_11160</name>
</gene>
<dbReference type="SUPFAM" id="SSF50969">
    <property type="entry name" value="YVTN repeat-like/Quinoprotein amine dehydrogenase"/>
    <property type="match status" value="1"/>
</dbReference>
<name>A0ABX1DCF5_9FLAO</name>
<accession>A0ABX1DCF5</accession>
<dbReference type="Proteomes" id="UP000760545">
    <property type="component" value="Unassembled WGS sequence"/>
</dbReference>
<dbReference type="Pfam" id="PF15869">
    <property type="entry name" value="TolB_like"/>
    <property type="match status" value="1"/>
</dbReference>
<protein>
    <submittedName>
        <fullName evidence="1">Uncharacterized protein</fullName>
    </submittedName>
</protein>
<sequence>MYIWISSTYIIPIDSTLIIGSYTSSQKKYLQNYSLSTNKFSNPYLSKGRGPSEIIYMANISLYDNYLGINDARGKKIVILDKNNAILGNSESELITYSFKKNQFYFAILTDDLQCITTGNGTSKFKIQIIDLQTGEIIRDLGKLKSNPNDMPTHIIAQAGLTYPLLKPTRDKLALAYYHTDIIEIFDLNTEKSTSLQGPETFNSDFRIYNNNWLPNDKTKFAFVSGTKTNKYIYLLYSGKNANDKKWNQGNYIFVFDWNLNPIKKIILDKEVSQISISEDDKTLYSFDEYTGYIIQTTINY</sequence>